<name>A0A6J5QKJ1_9CAUD</name>
<protein>
    <submittedName>
        <fullName evidence="3">Uncharacterized protein</fullName>
    </submittedName>
</protein>
<dbReference type="EMBL" id="LR797154">
    <property type="protein sequence ID" value="CAB4189978.1"/>
    <property type="molecule type" value="Genomic_DNA"/>
</dbReference>
<proteinExistence type="predicted"/>
<dbReference type="EMBL" id="LR798365">
    <property type="protein sequence ID" value="CAB5226584.1"/>
    <property type="molecule type" value="Genomic_DNA"/>
</dbReference>
<dbReference type="EMBL" id="LR796628">
    <property type="protein sequence ID" value="CAB4156041.1"/>
    <property type="molecule type" value="Genomic_DNA"/>
</dbReference>
<evidence type="ECO:0000313" key="1">
    <source>
        <dbReference type="EMBL" id="CAB4156041.1"/>
    </source>
</evidence>
<evidence type="ECO:0000313" key="3">
    <source>
        <dbReference type="EMBL" id="CAB4181485.1"/>
    </source>
</evidence>
<dbReference type="EMBL" id="LR797015">
    <property type="protein sequence ID" value="CAB4181485.1"/>
    <property type="molecule type" value="Genomic_DNA"/>
</dbReference>
<sequence length="72" mass="8481">MVRRLRDLEPDGLLITVSWEDMEIGASIFVPCINVDVCKRQVKEIADMFGWIIVDQIRIENHRLGLRIWRTT</sequence>
<dbReference type="EMBL" id="LR797365">
    <property type="protein sequence ID" value="CAB4211006.1"/>
    <property type="molecule type" value="Genomic_DNA"/>
</dbReference>
<accession>A0A6J5QKJ1</accession>
<evidence type="ECO:0000313" key="7">
    <source>
        <dbReference type="EMBL" id="CAB5226584.1"/>
    </source>
</evidence>
<evidence type="ECO:0000313" key="4">
    <source>
        <dbReference type="EMBL" id="CAB4189978.1"/>
    </source>
</evidence>
<dbReference type="EMBL" id="LR797241">
    <property type="protein sequence ID" value="CAB4196187.1"/>
    <property type="molecule type" value="Genomic_DNA"/>
</dbReference>
<evidence type="ECO:0000313" key="6">
    <source>
        <dbReference type="EMBL" id="CAB4211006.1"/>
    </source>
</evidence>
<gene>
    <name evidence="3" type="ORF">UFOVP1064_38</name>
    <name evidence="4" type="ORF">UFOVP1197_25</name>
    <name evidence="5" type="ORF">UFOVP1294_65</name>
    <name evidence="6" type="ORF">UFOVP1412_68</name>
    <name evidence="7" type="ORF">UFOVP1515_3</name>
    <name evidence="1" type="ORF">UFOVP659_37</name>
    <name evidence="2" type="ORF">UFOVP885_16</name>
</gene>
<organism evidence="3">
    <name type="scientific">uncultured Caudovirales phage</name>
    <dbReference type="NCBI Taxonomy" id="2100421"/>
    <lineage>
        <taxon>Viruses</taxon>
        <taxon>Duplodnaviria</taxon>
        <taxon>Heunggongvirae</taxon>
        <taxon>Uroviricota</taxon>
        <taxon>Caudoviricetes</taxon>
        <taxon>Peduoviridae</taxon>
        <taxon>Maltschvirus</taxon>
        <taxon>Maltschvirus maltsch</taxon>
    </lineage>
</organism>
<reference evidence="3" key="1">
    <citation type="submission" date="2020-05" db="EMBL/GenBank/DDBJ databases">
        <authorList>
            <person name="Chiriac C."/>
            <person name="Salcher M."/>
            <person name="Ghai R."/>
            <person name="Kavagutti S V."/>
        </authorList>
    </citation>
    <scope>NUCLEOTIDE SEQUENCE</scope>
</reference>
<dbReference type="EMBL" id="LR796846">
    <property type="protein sequence ID" value="CAB4169331.1"/>
    <property type="molecule type" value="Genomic_DNA"/>
</dbReference>
<evidence type="ECO:0000313" key="2">
    <source>
        <dbReference type="EMBL" id="CAB4169331.1"/>
    </source>
</evidence>
<evidence type="ECO:0000313" key="5">
    <source>
        <dbReference type="EMBL" id="CAB4196187.1"/>
    </source>
</evidence>